<evidence type="ECO:0000313" key="4">
    <source>
        <dbReference type="Proteomes" id="UP001150904"/>
    </source>
</evidence>
<feature type="region of interest" description="Disordered" evidence="1">
    <location>
        <begin position="382"/>
        <end position="401"/>
    </location>
</feature>
<feature type="region of interest" description="Disordered" evidence="1">
    <location>
        <begin position="559"/>
        <end position="660"/>
    </location>
</feature>
<keyword evidence="2" id="KW-0472">Membrane</keyword>
<gene>
    <name evidence="3" type="ORF">N7498_000118</name>
</gene>
<feature type="compositionally biased region" description="Basic and acidic residues" evidence="1">
    <location>
        <begin position="223"/>
        <end position="233"/>
    </location>
</feature>
<keyword evidence="4" id="KW-1185">Reference proteome</keyword>
<feature type="compositionally biased region" description="Low complexity" evidence="1">
    <location>
        <begin position="578"/>
        <end position="592"/>
    </location>
</feature>
<reference evidence="3" key="2">
    <citation type="journal article" date="2023" name="IMA Fungus">
        <title>Comparative genomic study of the Penicillium genus elucidates a diverse pangenome and 15 lateral gene transfer events.</title>
        <authorList>
            <person name="Petersen C."/>
            <person name="Sorensen T."/>
            <person name="Nielsen M.R."/>
            <person name="Sondergaard T.E."/>
            <person name="Sorensen J.L."/>
            <person name="Fitzpatrick D.A."/>
            <person name="Frisvad J.C."/>
            <person name="Nielsen K.L."/>
        </authorList>
    </citation>
    <scope>NUCLEOTIDE SEQUENCE</scope>
    <source>
        <strain evidence="3">IBT 15544</strain>
    </source>
</reference>
<feature type="transmembrane region" description="Helical" evidence="2">
    <location>
        <begin position="858"/>
        <end position="880"/>
    </location>
</feature>
<feature type="compositionally biased region" description="Basic and acidic residues" evidence="1">
    <location>
        <begin position="334"/>
        <end position="343"/>
    </location>
</feature>
<feature type="compositionally biased region" description="Low complexity" evidence="1">
    <location>
        <begin position="1154"/>
        <end position="1178"/>
    </location>
</feature>
<feature type="region of interest" description="Disordered" evidence="1">
    <location>
        <begin position="223"/>
        <end position="273"/>
    </location>
</feature>
<feature type="compositionally biased region" description="Low complexity" evidence="1">
    <location>
        <begin position="22"/>
        <end position="36"/>
    </location>
</feature>
<evidence type="ECO:0000256" key="1">
    <source>
        <dbReference type="SAM" id="MobiDB-lite"/>
    </source>
</evidence>
<dbReference type="RefSeq" id="XP_058312592.1">
    <property type="nucleotide sequence ID" value="XM_058447181.1"/>
</dbReference>
<feature type="compositionally biased region" description="Pro residues" evidence="1">
    <location>
        <begin position="635"/>
        <end position="655"/>
    </location>
</feature>
<sequence length="1270" mass="137919">MVSKRQKPQPELQVPVPNFPLSSPISEEISSPSCSSAEDRELERTRPFDFLVKATRQKLETRSGCGRDGLRSPNLSHRDRIVPETPIAPRLSIRGITKKKKSAAKPVGLNLVTDFTLGTPPKGNRKSDETAAAPFVDLNDLKVLSKAREKERVGLKSKTVDRRNLDTAAAASSRGFQQLPETIESSGNSFLDPNPANPFSDRHDHGLSPSDRHVMIGLTVPRHESSDRAKELDSAGDQHTPVTPSIIVTPAREDAPWSSSSPEGLRPRATSSVYSQPTPRLWANETDIPPVPAIPVQHSFKLGSYFLNAHAIAAGREQKRRSSANTIIEDDSPEQEHPLSRALEDDDQAPLTKQELSVDTEVRPASQGWWTYLLSPLLGKKSPLSPNFPRQNPSSPATKKKSKEWWEKEVSCFSPETPDTTMTEWWNDDKVKDLKTPDGIEQSRSLGVDDDAATVSKSNRQTTASFMLGGRSIQGEAAEYFQACAHELFSKTPYFECYNHVCSITPACVVESRQFAETDATGDRGLTLAGAEIQDTGVSEAQENTNGGMATARGLLIDVDSPNREGSNHVDRNKSAQSPTSSSDSDDWTSSISDDHEKSLSEPPKSLPRKAVPEPQPEPVHMPESTPAPVIQEPLAPPPLEMPREPMPAPTPAPPQIINNYHYPPAPAAIPPHTLTMERTVPHYVPVFPPHNEMPESQHMAQEQVSEGSKEPPVLQQQLNPSEWSWQKEGIEEPPIEPEGLVRGMPAPDPMPISPAFQRAAGGPGSIPLSEVNAPAPAYTQYSRDVPLPPRYDQHPAPGAGIMNPTGMAGPGEARRRRIEREDAAGRKVGGLWRGRGCFSNKGCFGRPGREGRLRRRWYFGICSIFLIIVVLATVLAITLTHKGDSTPVQSTWLNLTGYPPMPTGIATIAGSETQSAKSTCISPSTLWSCSLPQDQQSGNEPYPADNPSFRVEIRFRNGTYANGTDTVNSTAIRKFRRDSGLFTPDPAAPSVADQAFIGNTTDGNSVPYAGEETPFYMSILSPVHLSSTGLFRRSSTEVTSTNLTKIIPAPDENSDGTAAAAELYPLPSSQPVRLYNRGQSDEHYGFYNYYDKSIFLASLAALDGSVVDTDPNDQNGGVSKAAAKVRCTWSQTRFLVQIWTQPGKMGYDLLSSSNGTSATSSATPTSTSSATSSSSATDYTRPGSFPYPVTITVDRHGGEADGKLVYCYAVEDGHYNITDRKLQAEYRGVGGTWINPANGDDVSGNSTYGGIDGGTGGCGCQWVNWISTS</sequence>
<reference evidence="3" key="1">
    <citation type="submission" date="2022-12" db="EMBL/GenBank/DDBJ databases">
        <authorList>
            <person name="Petersen C."/>
        </authorList>
    </citation>
    <scope>NUCLEOTIDE SEQUENCE</scope>
    <source>
        <strain evidence="3">IBT 15544</strain>
    </source>
</reference>
<keyword evidence="2" id="KW-1133">Transmembrane helix</keyword>
<dbReference type="Proteomes" id="UP001150904">
    <property type="component" value="Unassembled WGS sequence"/>
</dbReference>
<feature type="region of interest" description="Disordered" evidence="1">
    <location>
        <begin position="691"/>
        <end position="722"/>
    </location>
</feature>
<feature type="compositionally biased region" description="Basic and acidic residues" evidence="1">
    <location>
        <begin position="561"/>
        <end position="574"/>
    </location>
</feature>
<dbReference type="EMBL" id="JAPQKR010000004">
    <property type="protein sequence ID" value="KAJ5218019.1"/>
    <property type="molecule type" value="Genomic_DNA"/>
</dbReference>
<protein>
    <submittedName>
        <fullName evidence="3">Uncharacterized protein</fullName>
    </submittedName>
</protein>
<name>A0A9W9NFW1_9EURO</name>
<dbReference type="OrthoDB" id="10259622at2759"/>
<comment type="caution">
    <text evidence="3">The sequence shown here is derived from an EMBL/GenBank/DDBJ whole genome shotgun (WGS) entry which is preliminary data.</text>
</comment>
<feature type="region of interest" description="Disordered" evidence="1">
    <location>
        <begin position="1"/>
        <end position="48"/>
    </location>
</feature>
<dbReference type="AlphaFoldDB" id="A0A9W9NFW1"/>
<feature type="region of interest" description="Disordered" evidence="1">
    <location>
        <begin position="317"/>
        <end position="359"/>
    </location>
</feature>
<dbReference type="PANTHER" id="PTHR24216:SF65">
    <property type="entry name" value="PAXILLIN-LIKE PROTEIN 1"/>
    <property type="match status" value="1"/>
</dbReference>
<feature type="region of interest" description="Disordered" evidence="1">
    <location>
        <begin position="184"/>
        <end position="207"/>
    </location>
</feature>
<keyword evidence="2" id="KW-0812">Transmembrane</keyword>
<feature type="region of interest" description="Disordered" evidence="1">
    <location>
        <begin position="1154"/>
        <end position="1180"/>
    </location>
</feature>
<organism evidence="3 4">
    <name type="scientific">Penicillium cinerascens</name>
    <dbReference type="NCBI Taxonomy" id="70096"/>
    <lineage>
        <taxon>Eukaryota</taxon>
        <taxon>Fungi</taxon>
        <taxon>Dikarya</taxon>
        <taxon>Ascomycota</taxon>
        <taxon>Pezizomycotina</taxon>
        <taxon>Eurotiomycetes</taxon>
        <taxon>Eurotiomycetidae</taxon>
        <taxon>Eurotiales</taxon>
        <taxon>Aspergillaceae</taxon>
        <taxon>Penicillium</taxon>
    </lineage>
</organism>
<feature type="compositionally biased region" description="Basic and acidic residues" evidence="1">
    <location>
        <begin position="37"/>
        <end position="47"/>
    </location>
</feature>
<dbReference type="PANTHER" id="PTHR24216">
    <property type="entry name" value="PAXILLIN-RELATED"/>
    <property type="match status" value="1"/>
</dbReference>
<feature type="compositionally biased region" description="Polar residues" evidence="1">
    <location>
        <begin position="388"/>
        <end position="397"/>
    </location>
</feature>
<evidence type="ECO:0000313" key="3">
    <source>
        <dbReference type="EMBL" id="KAJ5218019.1"/>
    </source>
</evidence>
<dbReference type="GeneID" id="83174481"/>
<accession>A0A9W9NFW1</accession>
<evidence type="ECO:0000256" key="2">
    <source>
        <dbReference type="SAM" id="Phobius"/>
    </source>
</evidence>
<proteinExistence type="predicted"/>